<dbReference type="InterPro" id="IPR008621">
    <property type="entry name" value="Cbb3-typ_cyt_oxidase_comp"/>
</dbReference>
<protein>
    <submittedName>
        <fullName evidence="2">Cbb3-type cytochrome c oxidase subunit 3</fullName>
    </submittedName>
</protein>
<dbReference type="Proteomes" id="UP000315252">
    <property type="component" value="Unassembled WGS sequence"/>
</dbReference>
<sequence>MNYQDVLYFSETYGLLYLVLLFAIVLVYALWPRNKKKFDDAARMPLEED</sequence>
<keyword evidence="1" id="KW-0472">Membrane</keyword>
<evidence type="ECO:0000256" key="1">
    <source>
        <dbReference type="SAM" id="Phobius"/>
    </source>
</evidence>
<organism evidence="2 3">
    <name type="scientific">Denitrobaculum tricleocarpae</name>
    <dbReference type="NCBI Taxonomy" id="2591009"/>
    <lineage>
        <taxon>Bacteria</taxon>
        <taxon>Pseudomonadati</taxon>
        <taxon>Pseudomonadota</taxon>
        <taxon>Alphaproteobacteria</taxon>
        <taxon>Rhodospirillales</taxon>
        <taxon>Rhodospirillaceae</taxon>
        <taxon>Denitrobaculum</taxon>
    </lineage>
</organism>
<gene>
    <name evidence="2" type="ORF">FKG95_29205</name>
</gene>
<name>A0A545ST14_9PROT</name>
<evidence type="ECO:0000313" key="2">
    <source>
        <dbReference type="EMBL" id="TQV68103.1"/>
    </source>
</evidence>
<accession>A0A545ST14</accession>
<keyword evidence="1" id="KW-1133">Transmembrane helix</keyword>
<dbReference type="AlphaFoldDB" id="A0A545ST14"/>
<feature type="transmembrane region" description="Helical" evidence="1">
    <location>
        <begin position="12"/>
        <end position="31"/>
    </location>
</feature>
<evidence type="ECO:0000313" key="3">
    <source>
        <dbReference type="Proteomes" id="UP000315252"/>
    </source>
</evidence>
<keyword evidence="1" id="KW-0812">Transmembrane</keyword>
<comment type="caution">
    <text evidence="2">The sequence shown here is derived from an EMBL/GenBank/DDBJ whole genome shotgun (WGS) entry which is preliminary data.</text>
</comment>
<reference evidence="2 3" key="1">
    <citation type="submission" date="2019-06" db="EMBL/GenBank/DDBJ databases">
        <title>Whole genome sequence for Rhodospirillaceae sp. R148.</title>
        <authorList>
            <person name="Wang G."/>
        </authorList>
    </citation>
    <scope>NUCLEOTIDE SEQUENCE [LARGE SCALE GENOMIC DNA]</scope>
    <source>
        <strain evidence="2 3">R148</strain>
    </source>
</reference>
<dbReference type="EMBL" id="VHSH01000024">
    <property type="protein sequence ID" value="TQV68103.1"/>
    <property type="molecule type" value="Genomic_DNA"/>
</dbReference>
<keyword evidence="3" id="KW-1185">Reference proteome</keyword>
<dbReference type="Pfam" id="PF05545">
    <property type="entry name" value="FixQ"/>
    <property type="match status" value="1"/>
</dbReference>
<dbReference type="RefSeq" id="WP_142900005.1">
    <property type="nucleotide sequence ID" value="NZ_ML660075.1"/>
</dbReference>
<proteinExistence type="predicted"/>
<dbReference type="CDD" id="cd01324">
    <property type="entry name" value="cbb3_Oxidase_CcoQ"/>
    <property type="match status" value="1"/>
</dbReference>